<dbReference type="Gene3D" id="3.40.960.10">
    <property type="entry name" value="VSR Endonuclease"/>
    <property type="match status" value="1"/>
</dbReference>
<evidence type="ECO:0000259" key="1">
    <source>
        <dbReference type="Pfam" id="PF10881"/>
    </source>
</evidence>
<organism evidence="4 5">
    <name type="scientific">Malaciobacter halophilus</name>
    <dbReference type="NCBI Taxonomy" id="197482"/>
    <lineage>
        <taxon>Bacteria</taxon>
        <taxon>Pseudomonadati</taxon>
        <taxon>Campylobacterota</taxon>
        <taxon>Epsilonproteobacteria</taxon>
        <taxon>Campylobacterales</taxon>
        <taxon>Arcobacteraceae</taxon>
        <taxon>Malaciobacter</taxon>
    </lineage>
</organism>
<dbReference type="InterPro" id="IPR041679">
    <property type="entry name" value="DNA2/NAM7-like_C"/>
</dbReference>
<dbReference type="InterPro" id="IPR045055">
    <property type="entry name" value="DNA2/NAM7-like"/>
</dbReference>
<feature type="domain" description="DUF2726" evidence="1">
    <location>
        <begin position="783"/>
        <end position="892"/>
    </location>
</feature>
<dbReference type="RefSeq" id="WP_101183433.1">
    <property type="nucleotide sequence ID" value="NZ_CP031218.1"/>
</dbReference>
<keyword evidence="4" id="KW-0378">Hydrolase</keyword>
<dbReference type="CDD" id="cd18808">
    <property type="entry name" value="SF1_C_Upf1"/>
    <property type="match status" value="1"/>
</dbReference>
<dbReference type="KEGG" id="ahs:AHALO_1180"/>
<dbReference type="CDD" id="cd17934">
    <property type="entry name" value="DEXXQc_Upf1-like"/>
    <property type="match status" value="1"/>
</dbReference>
<reference evidence="4 5" key="1">
    <citation type="submission" date="2017-09" db="EMBL/GenBank/DDBJ databases">
        <title>Genomics of the genus Arcobacter.</title>
        <authorList>
            <person name="Perez-Cataluna A."/>
            <person name="Figueras M.J."/>
            <person name="Salas-Masso N."/>
        </authorList>
    </citation>
    <scope>NUCLEOTIDE SEQUENCE [LARGE SCALE GENOMIC DNA]</scope>
    <source>
        <strain evidence="4 5">DSM 18005</strain>
    </source>
</reference>
<evidence type="ECO:0000259" key="3">
    <source>
        <dbReference type="Pfam" id="PF13087"/>
    </source>
</evidence>
<dbReference type="Pfam" id="PF10881">
    <property type="entry name" value="DUF2726"/>
    <property type="match status" value="1"/>
</dbReference>
<accession>A0A2N1J5Z1</accession>
<keyword evidence="4" id="KW-0067">ATP-binding</keyword>
<evidence type="ECO:0000313" key="5">
    <source>
        <dbReference type="Proteomes" id="UP000233248"/>
    </source>
</evidence>
<dbReference type="PANTHER" id="PTHR10887">
    <property type="entry name" value="DNA2/NAM7 HELICASE FAMILY"/>
    <property type="match status" value="1"/>
</dbReference>
<comment type="caution">
    <text evidence="4">The sequence shown here is derived from an EMBL/GenBank/DDBJ whole genome shotgun (WGS) entry which is preliminary data.</text>
</comment>
<keyword evidence="5" id="KW-1185">Reference proteome</keyword>
<dbReference type="OrthoDB" id="9757917at2"/>
<dbReference type="Pfam" id="PF13086">
    <property type="entry name" value="AAA_11"/>
    <property type="match status" value="2"/>
</dbReference>
<dbReference type="InterPro" id="IPR041677">
    <property type="entry name" value="DNA2/NAM7_AAA_11"/>
</dbReference>
<keyword evidence="4" id="KW-0347">Helicase</keyword>
<name>A0A2N1J5Z1_9BACT</name>
<proteinExistence type="predicted"/>
<dbReference type="EMBL" id="NXIF01000006">
    <property type="protein sequence ID" value="PKI81981.1"/>
    <property type="molecule type" value="Genomic_DNA"/>
</dbReference>
<dbReference type="GO" id="GO:0004386">
    <property type="term" value="F:helicase activity"/>
    <property type="evidence" value="ECO:0007669"/>
    <property type="project" value="UniProtKB-KW"/>
</dbReference>
<feature type="domain" description="DNA2/NAM7 helicase-like C-terminal" evidence="3">
    <location>
        <begin position="550"/>
        <end position="716"/>
    </location>
</feature>
<dbReference type="Pfam" id="PF13087">
    <property type="entry name" value="AAA_12"/>
    <property type="match status" value="1"/>
</dbReference>
<dbReference type="Proteomes" id="UP000233248">
    <property type="component" value="Unassembled WGS sequence"/>
</dbReference>
<evidence type="ECO:0000313" key="4">
    <source>
        <dbReference type="EMBL" id="PKI81981.1"/>
    </source>
</evidence>
<dbReference type="InterPro" id="IPR027417">
    <property type="entry name" value="P-loop_NTPase"/>
</dbReference>
<dbReference type="PANTHER" id="PTHR10887:SF530">
    <property type="entry name" value="SUPERFAMILY I DNA HELICASES"/>
    <property type="match status" value="1"/>
</dbReference>
<feature type="domain" description="DNA2/NAM7 helicase helicase" evidence="2">
    <location>
        <begin position="173"/>
        <end position="345"/>
    </location>
</feature>
<sequence length="896" mass="105708">MDKNRYLILIDNKDKTEDLEQLNFQSDYANIKFINNDTVYKYKKDRVLQLELLEELDPSDYILHLDGKLLSNIIKIQSFKLYFRIFYQNGRKNIYKSSRLTFEKNCLTNKNSKNILEYLKELSKSVDEENDFLFNSYDKMTFISEKSVLSKYLNASEIDTNENKESIIFPFGFNLSQEKAVQKALLNQISVIEGPPGTGKTQTILNIIANLIMRNKTIAIVSNNNAATKNVFEKLEKYDLSFISAFLGNKDNKEEFFSNQNTKYPEFIKDKKDIDLNNVAETIVDEIESLKVMLEQNNELSKLKQLQMELKVEKNHFLDLYEKREDKIDSYHKFNRFDTEDILSLWADFEKRQKLNKKISFSFKFKILIKYRILLTSLYKNSIDSIILLLQKYFYIQKEKEILKQIKKLEDTLKDFDFENNMKSFSEKSMFLFKAFLSNKYGFKTQRDSFDDDVVWKSDKFDNFIEEYPVVLSTTHSLRYCIANGKLYDYLIIDEASQVDIVAGSLALSCAKNVVVVGDLKQLPHVIKDETKEIVNNIYNNYKVGNPYNYEESLLSSISKIYKDIPKTLLREHYRCHPRIIEFCNKKFYNNELIVLTKQNDEDMPLALYKTVEGNHARGTYNQRQIDVIEKEILPNIDKINIGIASPFRKQVSKLNDLFENDEEIVIDTVHKYQGREKNIMILSTVVDKENDFVDNENLLNVAISRAVDKLFVVVSDREKNKNMKDLVNYIKYNNLEIKESKIYSIFDLLYQSYSPYLEKYLTKYKSLSKHKSENLMNIVIEKVLSEEMFSHLTRVIHIPLNRIIRDLSILTEREQKFVFHPNSHIDFVIYNKINNSTVLAIEVDGYEYHENNPEQLERDRVKDSILNKSEIAIMRFKTNDSEEEKRLKKYLINLL</sequence>
<protein>
    <submittedName>
        <fullName evidence="4">DNA helicase</fullName>
    </submittedName>
</protein>
<feature type="domain" description="DNA2/NAM7 helicase helicase" evidence="2">
    <location>
        <begin position="382"/>
        <end position="528"/>
    </location>
</feature>
<gene>
    <name evidence="4" type="ORF">CP960_01320</name>
</gene>
<keyword evidence="4" id="KW-0547">Nucleotide-binding</keyword>
<dbReference type="InterPro" id="IPR047187">
    <property type="entry name" value="SF1_C_Upf1"/>
</dbReference>
<dbReference type="Gene3D" id="3.40.50.300">
    <property type="entry name" value="P-loop containing nucleotide triphosphate hydrolases"/>
    <property type="match status" value="3"/>
</dbReference>
<dbReference type="InterPro" id="IPR024402">
    <property type="entry name" value="DUF2726"/>
</dbReference>
<dbReference type="AlphaFoldDB" id="A0A2N1J5Z1"/>
<evidence type="ECO:0000259" key="2">
    <source>
        <dbReference type="Pfam" id="PF13086"/>
    </source>
</evidence>
<dbReference type="SUPFAM" id="SSF52540">
    <property type="entry name" value="P-loop containing nucleoside triphosphate hydrolases"/>
    <property type="match status" value="1"/>
</dbReference>